<evidence type="ECO:0008006" key="5">
    <source>
        <dbReference type="Google" id="ProtNLM"/>
    </source>
</evidence>
<dbReference type="GO" id="GO:0008253">
    <property type="term" value="F:5'-nucleotidase activity"/>
    <property type="evidence" value="ECO:0007669"/>
    <property type="project" value="InterPro"/>
</dbReference>
<dbReference type="SUPFAM" id="SSF56784">
    <property type="entry name" value="HAD-like"/>
    <property type="match status" value="1"/>
</dbReference>
<protein>
    <recommendedName>
        <fullName evidence="5">5' nucleotidase, deoxy (Pyrimidine), cytosolic type C protein (NT5C)</fullName>
    </recommendedName>
</protein>
<reference evidence="3 4" key="1">
    <citation type="submission" date="2019-02" db="EMBL/GenBank/DDBJ databases">
        <authorList>
            <person name="Fomenkov A."/>
            <person name="Dubinina G."/>
            <person name="Grabovich M."/>
            <person name="Vincze T."/>
            <person name="Roberts R.J."/>
        </authorList>
    </citation>
    <scope>NUCLEOTIDE SEQUENCE [LARGE SCALE GENOMIC DNA]</scope>
    <source>
        <strain evidence="3 4">P</strain>
    </source>
</reference>
<name>A0A5C1Q9S0_9SPIO</name>
<sequence length="180" mass="21205">MKIVYLDLDGVCSNFIKSCIVANNLDYYDTIYRWEKDFKGVFSAFEVFGIDNSLFWKNIESQGEEFWSDMEVYSWFYELYNELSKVGRVIFLTKPSNSPLSHSGKIKWLQKRFDKNFKDYIFTPHKELLANKNSYLVDDCPNNIKKFNDAGGNGILFPQFWNSKIDIEDKVSYILDKISN</sequence>
<dbReference type="OrthoDB" id="278110at2"/>
<reference evidence="3 4" key="2">
    <citation type="submission" date="2019-09" db="EMBL/GenBank/DDBJ databases">
        <title>Complete Genome Sequence and Methylome Analysis of free living Spirochaetas.</title>
        <authorList>
            <person name="Leshcheva N."/>
            <person name="Mikheeva N."/>
        </authorList>
    </citation>
    <scope>NUCLEOTIDE SEQUENCE [LARGE SCALE GENOMIC DNA]</scope>
    <source>
        <strain evidence="3 4">P</strain>
    </source>
</reference>
<evidence type="ECO:0000313" key="4">
    <source>
        <dbReference type="Proteomes" id="UP000323824"/>
    </source>
</evidence>
<dbReference type="AlphaFoldDB" id="A0A5C1Q9S0"/>
<dbReference type="KEGG" id="sper:EW093_08795"/>
<evidence type="ECO:0000313" key="3">
    <source>
        <dbReference type="EMBL" id="QEN04795.1"/>
    </source>
</evidence>
<dbReference type="Gene3D" id="3.40.50.1000">
    <property type="entry name" value="HAD superfamily/HAD-like"/>
    <property type="match status" value="1"/>
</dbReference>
<dbReference type="RefSeq" id="WP_149568035.1">
    <property type="nucleotide sequence ID" value="NZ_CP035807.1"/>
</dbReference>
<gene>
    <name evidence="3" type="ORF">EW093_08795</name>
</gene>
<dbReference type="InterPro" id="IPR036412">
    <property type="entry name" value="HAD-like_sf"/>
</dbReference>
<organism evidence="3 4">
    <name type="scientific">Thiospirochaeta perfilievii</name>
    <dbReference type="NCBI Taxonomy" id="252967"/>
    <lineage>
        <taxon>Bacteria</taxon>
        <taxon>Pseudomonadati</taxon>
        <taxon>Spirochaetota</taxon>
        <taxon>Spirochaetia</taxon>
        <taxon>Spirochaetales</taxon>
        <taxon>Spirochaetaceae</taxon>
        <taxon>Thiospirochaeta</taxon>
    </lineage>
</organism>
<dbReference type="Pfam" id="PF06941">
    <property type="entry name" value="NT5C"/>
    <property type="match status" value="1"/>
</dbReference>
<keyword evidence="4" id="KW-1185">Reference proteome</keyword>
<comment type="similarity">
    <text evidence="1">Belongs to the 5'(3')-deoxyribonucleotidase family.</text>
</comment>
<feature type="active site" description="Nucleophile" evidence="2">
    <location>
        <position position="7"/>
    </location>
</feature>
<dbReference type="EMBL" id="CP035807">
    <property type="protein sequence ID" value="QEN04795.1"/>
    <property type="molecule type" value="Genomic_DNA"/>
</dbReference>
<evidence type="ECO:0000256" key="1">
    <source>
        <dbReference type="ARBA" id="ARBA00009589"/>
    </source>
</evidence>
<dbReference type="InterPro" id="IPR023214">
    <property type="entry name" value="HAD_sf"/>
</dbReference>
<feature type="active site" description="Proton donor" evidence="2">
    <location>
        <position position="9"/>
    </location>
</feature>
<dbReference type="GO" id="GO:0009264">
    <property type="term" value="P:deoxyribonucleotide catabolic process"/>
    <property type="evidence" value="ECO:0007669"/>
    <property type="project" value="InterPro"/>
</dbReference>
<dbReference type="InterPro" id="IPR010708">
    <property type="entry name" value="5'(3')-deoxyribonucleotidase"/>
</dbReference>
<proteinExistence type="inferred from homology"/>
<accession>A0A5C1Q9S0</accession>
<evidence type="ECO:0000256" key="2">
    <source>
        <dbReference type="PIRSR" id="PIRSR610708-1"/>
    </source>
</evidence>
<dbReference type="Proteomes" id="UP000323824">
    <property type="component" value="Chromosome"/>
</dbReference>